<evidence type="ECO:0000256" key="7">
    <source>
        <dbReference type="PROSITE-ProRule" id="PRU00050"/>
    </source>
</evidence>
<dbReference type="PROSITE" id="PS50110">
    <property type="entry name" value="RESPONSE_REGULATORY"/>
    <property type="match status" value="1"/>
</dbReference>
<feature type="domain" description="CheB-type methylesterase" evidence="10">
    <location>
        <begin position="204"/>
        <end position="398"/>
    </location>
</feature>
<dbReference type="FunFam" id="3.40.50.2300:FF:000077">
    <property type="entry name" value="Chemotaxis response regulator"/>
    <property type="match status" value="1"/>
</dbReference>
<dbReference type="GO" id="GO:0008984">
    <property type="term" value="F:protein-glutamate methylesterase activity"/>
    <property type="evidence" value="ECO:0007669"/>
    <property type="project" value="UniProtKB-UniRule"/>
</dbReference>
<feature type="domain" description="Response regulatory" evidence="9">
    <location>
        <begin position="4"/>
        <end position="121"/>
    </location>
</feature>
<keyword evidence="3 6" id="KW-0597">Phosphoprotein</keyword>
<dbReference type="EMBL" id="RRCF01000001">
    <property type="protein sequence ID" value="RRJ23158.1"/>
    <property type="molecule type" value="Genomic_DNA"/>
</dbReference>
<feature type="modified residue" description="4-aspartylphosphate" evidence="6 8">
    <location>
        <position position="55"/>
    </location>
</feature>
<dbReference type="SUPFAM" id="SSF52172">
    <property type="entry name" value="CheY-like"/>
    <property type="match status" value="1"/>
</dbReference>
<dbReference type="GO" id="GO:0005737">
    <property type="term" value="C:cytoplasm"/>
    <property type="evidence" value="ECO:0007669"/>
    <property type="project" value="UniProtKB-SubCell"/>
</dbReference>
<dbReference type="Proteomes" id="UP000276260">
    <property type="component" value="Unassembled WGS sequence"/>
</dbReference>
<keyword evidence="2 6" id="KW-0145">Chemotaxis</keyword>
<dbReference type="SUPFAM" id="SSF52738">
    <property type="entry name" value="Methylesterase CheB, C-terminal domain"/>
    <property type="match status" value="1"/>
</dbReference>
<feature type="active site" evidence="6 7">
    <location>
        <position position="340"/>
    </location>
</feature>
<evidence type="ECO:0000313" key="12">
    <source>
        <dbReference type="Proteomes" id="UP000276260"/>
    </source>
</evidence>
<dbReference type="EC" id="3.1.1.61" evidence="6"/>
<dbReference type="PANTHER" id="PTHR42872">
    <property type="entry name" value="PROTEIN-GLUTAMATE METHYLESTERASE/PROTEIN-GLUTAMINE GLUTAMINASE"/>
    <property type="match status" value="1"/>
</dbReference>
<protein>
    <recommendedName>
        <fullName evidence="6">Protein-glutamate methylesterase/protein-glutamine glutaminase</fullName>
        <ecNumber evidence="6">3.1.1.61</ecNumber>
        <ecNumber evidence="6">3.5.1.44</ecNumber>
    </recommendedName>
</protein>
<comment type="catalytic activity">
    <reaction evidence="5 6">
        <text>[protein]-L-glutamate 5-O-methyl ester + H2O = L-glutamyl-[protein] + methanol + H(+)</text>
        <dbReference type="Rhea" id="RHEA:23236"/>
        <dbReference type="Rhea" id="RHEA-COMP:10208"/>
        <dbReference type="Rhea" id="RHEA-COMP:10311"/>
        <dbReference type="ChEBI" id="CHEBI:15377"/>
        <dbReference type="ChEBI" id="CHEBI:15378"/>
        <dbReference type="ChEBI" id="CHEBI:17790"/>
        <dbReference type="ChEBI" id="CHEBI:29973"/>
        <dbReference type="ChEBI" id="CHEBI:82795"/>
        <dbReference type="EC" id="3.1.1.61"/>
    </reaction>
</comment>
<accession>A0A3P3QQY7</accession>
<dbReference type="GO" id="GO:0000156">
    <property type="term" value="F:phosphorelay response regulator activity"/>
    <property type="evidence" value="ECO:0007669"/>
    <property type="project" value="InterPro"/>
</dbReference>
<comment type="caution">
    <text evidence="11">The sequence shown here is derived from an EMBL/GenBank/DDBJ whole genome shotgun (WGS) entry which is preliminary data.</text>
</comment>
<dbReference type="PROSITE" id="PS50122">
    <property type="entry name" value="CHEB"/>
    <property type="match status" value="1"/>
</dbReference>
<feature type="active site" evidence="6 7">
    <location>
        <position position="243"/>
    </location>
</feature>
<dbReference type="Pfam" id="PF00072">
    <property type="entry name" value="Response_reg"/>
    <property type="match status" value="1"/>
</dbReference>
<evidence type="ECO:0000256" key="2">
    <source>
        <dbReference type="ARBA" id="ARBA00022500"/>
    </source>
</evidence>
<evidence type="ECO:0000259" key="10">
    <source>
        <dbReference type="PROSITE" id="PS50122"/>
    </source>
</evidence>
<name>A0A3P3QQY7_9GAMM</name>
<sequence length="398" mass="42331">MTIRVLVVDDSSFFRRRLTEILSQDAELEVIATANNGKEAVEKALALRPDVITMDIEMPVMDGISAVREILKVQRTPILMFSSLTHEGAKATLDALEAGAIDFLPKKFEDIARDKAEAADVLRQRVKTVARRRVISRPSSVSGSATSSFASRPAPPAAASAATVTTRAPLAQSLAAKALAERAELQNRAAERADPQRSAPFEPSGKHYKLVAIGTSTGGPVALQQIITALPANFPLPVVLIQHMPAAFTGAFASRLNGLAKIEVKEAADNDVLRPGVAYLAPGGKQMLLDGTEHQARLRVREDDSPRITFKPSVDITFGTAAKVFNDKVLAIVLTGMGSDGREGARLLKQSGSRIWAQDEASCVVYGMPQAVTAAGLTDVEVALSEVAARIIAEVGHG</sequence>
<organism evidence="11 12">
    <name type="scientific">Rheinheimera mesophila</name>
    <dbReference type="NCBI Taxonomy" id="1547515"/>
    <lineage>
        <taxon>Bacteria</taxon>
        <taxon>Pseudomonadati</taxon>
        <taxon>Pseudomonadota</taxon>
        <taxon>Gammaproteobacteria</taxon>
        <taxon>Chromatiales</taxon>
        <taxon>Chromatiaceae</taxon>
        <taxon>Rheinheimera</taxon>
    </lineage>
</organism>
<dbReference type="CDD" id="cd16432">
    <property type="entry name" value="CheB_Rec"/>
    <property type="match status" value="1"/>
</dbReference>
<dbReference type="PIRSF" id="PIRSF000876">
    <property type="entry name" value="RR_chemtxs_CheB"/>
    <property type="match status" value="1"/>
</dbReference>
<evidence type="ECO:0000256" key="8">
    <source>
        <dbReference type="PROSITE-ProRule" id="PRU00169"/>
    </source>
</evidence>
<dbReference type="GO" id="GO:0006935">
    <property type="term" value="P:chemotaxis"/>
    <property type="evidence" value="ECO:0007669"/>
    <property type="project" value="UniProtKB-UniRule"/>
</dbReference>
<dbReference type="InterPro" id="IPR008248">
    <property type="entry name" value="CheB-like"/>
</dbReference>
<dbReference type="InterPro" id="IPR011006">
    <property type="entry name" value="CheY-like_superfamily"/>
</dbReference>
<dbReference type="CDD" id="cd17541">
    <property type="entry name" value="REC_CheB-like"/>
    <property type="match status" value="1"/>
</dbReference>
<dbReference type="AlphaFoldDB" id="A0A3P3QQY7"/>
<comment type="similarity">
    <text evidence="6">Belongs to the CheB family.</text>
</comment>
<evidence type="ECO:0000256" key="5">
    <source>
        <dbReference type="ARBA" id="ARBA00048267"/>
    </source>
</evidence>
<keyword evidence="1 6" id="KW-0963">Cytoplasm</keyword>
<dbReference type="InterPro" id="IPR001789">
    <property type="entry name" value="Sig_transdc_resp-reg_receiver"/>
</dbReference>
<feature type="active site" evidence="6 7">
    <location>
        <position position="216"/>
    </location>
</feature>
<proteinExistence type="inferred from homology"/>
<keyword evidence="4 6" id="KW-0378">Hydrolase</keyword>
<dbReference type="EC" id="3.5.1.44" evidence="6"/>
<dbReference type="Gene3D" id="3.40.50.2300">
    <property type="match status" value="1"/>
</dbReference>
<dbReference type="Gene3D" id="3.40.50.180">
    <property type="entry name" value="Methylesterase CheB, C-terminal domain"/>
    <property type="match status" value="1"/>
</dbReference>
<evidence type="ECO:0000256" key="1">
    <source>
        <dbReference type="ARBA" id="ARBA00022490"/>
    </source>
</evidence>
<evidence type="ECO:0000259" key="9">
    <source>
        <dbReference type="PROSITE" id="PS50110"/>
    </source>
</evidence>
<dbReference type="InterPro" id="IPR000673">
    <property type="entry name" value="Sig_transdc_resp-reg_Me-estase"/>
</dbReference>
<gene>
    <name evidence="6" type="primary">cheB</name>
    <name evidence="11" type="ORF">EIK76_03475</name>
</gene>
<evidence type="ECO:0000256" key="6">
    <source>
        <dbReference type="HAMAP-Rule" id="MF_00099"/>
    </source>
</evidence>
<comment type="function">
    <text evidence="6">Involved in chemotaxis. Part of a chemotaxis signal transduction system that modulates chemotaxis in response to various stimuli. Catalyzes the demethylation of specific methylglutamate residues introduced into the chemoreceptors (methyl-accepting chemotaxis proteins or MCP) by CheR. Also mediates the irreversible deamidation of specific glutamine residues to glutamic acid.</text>
</comment>
<comment type="subcellular location">
    <subcellularLocation>
        <location evidence="6">Cytoplasm</location>
    </subcellularLocation>
</comment>
<dbReference type="HAMAP" id="MF_00099">
    <property type="entry name" value="CheB_chemtxs"/>
    <property type="match status" value="1"/>
</dbReference>
<evidence type="ECO:0000313" key="11">
    <source>
        <dbReference type="EMBL" id="RRJ23158.1"/>
    </source>
</evidence>
<dbReference type="OrthoDB" id="9793421at2"/>
<comment type="PTM">
    <text evidence="6">Phosphorylated by CheA. Phosphorylation of the N-terminal regulatory domain activates the methylesterase activity.</text>
</comment>
<dbReference type="NCBIfam" id="NF001965">
    <property type="entry name" value="PRK00742.1"/>
    <property type="match status" value="1"/>
</dbReference>
<evidence type="ECO:0000256" key="4">
    <source>
        <dbReference type="ARBA" id="ARBA00022801"/>
    </source>
</evidence>
<dbReference type="GO" id="GO:0050568">
    <property type="term" value="F:protein-glutamine glutaminase activity"/>
    <property type="evidence" value="ECO:0007669"/>
    <property type="project" value="UniProtKB-UniRule"/>
</dbReference>
<evidence type="ECO:0000256" key="3">
    <source>
        <dbReference type="ARBA" id="ARBA00022553"/>
    </source>
</evidence>
<dbReference type="InterPro" id="IPR035909">
    <property type="entry name" value="CheB_C"/>
</dbReference>
<dbReference type="SMART" id="SM00448">
    <property type="entry name" value="REC"/>
    <property type="match status" value="1"/>
</dbReference>
<dbReference type="PANTHER" id="PTHR42872:SF3">
    <property type="entry name" value="PROTEIN-GLUTAMATE METHYLESTERASE_PROTEIN-GLUTAMINE GLUTAMINASE 1"/>
    <property type="match status" value="1"/>
</dbReference>
<dbReference type="RefSeq" id="WP_046520368.1">
    <property type="nucleotide sequence ID" value="NZ_LAVS01000033.1"/>
</dbReference>
<comment type="catalytic activity">
    <reaction evidence="6">
        <text>L-glutaminyl-[protein] + H2O = L-glutamyl-[protein] + NH4(+)</text>
        <dbReference type="Rhea" id="RHEA:16441"/>
        <dbReference type="Rhea" id="RHEA-COMP:10207"/>
        <dbReference type="Rhea" id="RHEA-COMP:10208"/>
        <dbReference type="ChEBI" id="CHEBI:15377"/>
        <dbReference type="ChEBI" id="CHEBI:28938"/>
        <dbReference type="ChEBI" id="CHEBI:29973"/>
        <dbReference type="ChEBI" id="CHEBI:30011"/>
        <dbReference type="EC" id="3.5.1.44"/>
    </reaction>
</comment>
<keyword evidence="12" id="KW-1185">Reference proteome</keyword>
<reference evidence="11 12" key="1">
    <citation type="submission" date="2018-11" db="EMBL/GenBank/DDBJ databases">
        <title>Draft genome analysis of Rheinheimera mesophila isolated from an industrial waste site.</title>
        <authorList>
            <person name="Yu Q."/>
            <person name="Qi Y."/>
            <person name="Zhang H."/>
            <person name="Lu Y."/>
            <person name="Pu J."/>
        </authorList>
    </citation>
    <scope>NUCLEOTIDE SEQUENCE [LARGE SCALE GENOMIC DNA]</scope>
    <source>
        <strain evidence="11 12">IITR13</strain>
    </source>
</reference>
<dbReference type="Pfam" id="PF01339">
    <property type="entry name" value="CheB_methylest"/>
    <property type="match status" value="1"/>
</dbReference>
<comment type="domain">
    <text evidence="6">Contains a C-terminal catalytic domain, and an N-terminal region which modulates catalytic activity.</text>
</comment>